<dbReference type="GO" id="GO:0016787">
    <property type="term" value="F:hydrolase activity"/>
    <property type="evidence" value="ECO:0007669"/>
    <property type="project" value="UniProtKB-KW"/>
</dbReference>
<feature type="domain" description="AB hydrolase-1" evidence="2">
    <location>
        <begin position="303"/>
        <end position="406"/>
    </location>
</feature>
<dbReference type="RefSeq" id="WP_329359419.1">
    <property type="nucleotide sequence ID" value="NZ_CP109490.1"/>
</dbReference>
<evidence type="ECO:0000313" key="4">
    <source>
        <dbReference type="Proteomes" id="UP001431926"/>
    </source>
</evidence>
<dbReference type="PRINTS" id="PR00111">
    <property type="entry name" value="ABHYDROLASE"/>
</dbReference>
<keyword evidence="4" id="KW-1185">Reference proteome</keyword>
<feature type="region of interest" description="Disordered" evidence="1">
    <location>
        <begin position="506"/>
        <end position="526"/>
    </location>
</feature>
<evidence type="ECO:0000256" key="1">
    <source>
        <dbReference type="SAM" id="MobiDB-lite"/>
    </source>
</evidence>
<keyword evidence="3" id="KW-0378">Hydrolase</keyword>
<dbReference type="Pfam" id="PF00561">
    <property type="entry name" value="Abhydrolase_1"/>
    <property type="match status" value="2"/>
</dbReference>
<feature type="domain" description="AB hydrolase-1" evidence="2">
    <location>
        <begin position="22"/>
        <end position="267"/>
    </location>
</feature>
<dbReference type="PANTHER" id="PTHR43798:SF33">
    <property type="entry name" value="HYDROLASE, PUTATIVE (AFU_ORTHOLOGUE AFUA_2G14860)-RELATED"/>
    <property type="match status" value="1"/>
</dbReference>
<gene>
    <name evidence="3" type="ORF">OG367_37400</name>
</gene>
<dbReference type="InterPro" id="IPR000073">
    <property type="entry name" value="AB_hydrolase_1"/>
</dbReference>
<dbReference type="Gene3D" id="3.40.50.1820">
    <property type="entry name" value="alpha/beta hydrolase"/>
    <property type="match status" value="3"/>
</dbReference>
<name>A0ABZ1ZSI3_STRAQ</name>
<feature type="compositionally biased region" description="Pro residues" evidence="1">
    <location>
        <begin position="402"/>
        <end position="411"/>
    </location>
</feature>
<dbReference type="EMBL" id="CP109491">
    <property type="protein sequence ID" value="WUX41563.1"/>
    <property type="molecule type" value="Genomic_DNA"/>
</dbReference>
<dbReference type="PANTHER" id="PTHR43798">
    <property type="entry name" value="MONOACYLGLYCEROL LIPASE"/>
    <property type="match status" value="1"/>
</dbReference>
<dbReference type="InterPro" id="IPR029058">
    <property type="entry name" value="AB_hydrolase_fold"/>
</dbReference>
<proteinExistence type="predicted"/>
<dbReference type="Proteomes" id="UP001431926">
    <property type="component" value="Chromosome"/>
</dbReference>
<evidence type="ECO:0000313" key="3">
    <source>
        <dbReference type="EMBL" id="WUX41563.1"/>
    </source>
</evidence>
<feature type="region of interest" description="Disordered" evidence="1">
    <location>
        <begin position="400"/>
        <end position="420"/>
    </location>
</feature>
<reference evidence="3" key="1">
    <citation type="submission" date="2022-10" db="EMBL/GenBank/DDBJ databases">
        <title>The complete genomes of actinobacterial strains from the NBC collection.</title>
        <authorList>
            <person name="Joergensen T.S."/>
            <person name="Alvarez Arevalo M."/>
            <person name="Sterndorff E.B."/>
            <person name="Faurdal D."/>
            <person name="Vuksanovic O."/>
            <person name="Mourched A.-S."/>
            <person name="Charusanti P."/>
            <person name="Shaw S."/>
            <person name="Blin K."/>
            <person name="Weber T."/>
        </authorList>
    </citation>
    <scope>NUCLEOTIDE SEQUENCE</scope>
    <source>
        <strain evidence="3">NBC_01436</strain>
    </source>
</reference>
<accession>A0ABZ1ZSI3</accession>
<organism evidence="3 4">
    <name type="scientific">Streptomyces anulatus</name>
    <name type="common">Streptomyces chrysomallus</name>
    <dbReference type="NCBI Taxonomy" id="1892"/>
    <lineage>
        <taxon>Bacteria</taxon>
        <taxon>Bacillati</taxon>
        <taxon>Actinomycetota</taxon>
        <taxon>Actinomycetes</taxon>
        <taxon>Kitasatosporales</taxon>
        <taxon>Streptomycetaceae</taxon>
        <taxon>Streptomyces</taxon>
    </lineage>
</organism>
<evidence type="ECO:0000259" key="2">
    <source>
        <dbReference type="Pfam" id="PF00561"/>
    </source>
</evidence>
<dbReference type="InterPro" id="IPR050266">
    <property type="entry name" value="AB_hydrolase_sf"/>
</dbReference>
<protein>
    <submittedName>
        <fullName evidence="3">Alpha/beta hydrolase</fullName>
    </submittedName>
</protein>
<dbReference type="SUPFAM" id="SSF53474">
    <property type="entry name" value="alpha/beta-Hydrolases"/>
    <property type="match status" value="2"/>
</dbReference>
<sequence length="526" mass="56345">MPIFSAHDTTPLAYHLVGEGEPLICLPGGPMRASEYLGDLGGLAARRQLVSLDLRGTGESGVPEDPSTYRCDRLVDDVEALREHLGLDRFDVLAHSAGADLALLYAARHPDRLRTLTLVTPSTRAVGIGISDQDLRDAAELRRDEPWYPEARAAQEALLAGGPFAELWPAVRPLTYGRWNAAARAHAEASAGQTNAEARGHYAGDGAFDPAATAAALRGLTVPVLVLAGEYDGHPSPDRATELAALLPGAEFVVQRGAGHFPWLDDPGAFARAVEAFLDPEVRTVQAGGVRLAYRVWGEEASPPVVLLHGRAGSSETWTRIAEDLAADHRVYAPDFRGHGLSDWPGRYSFEMFRDDVHAFLEARNLAGATVVGHSMGGVAAYLLAQREPGLIGRLIVEDAPPLHPLDPPRPPSDRPEGTLDFDWSVVPDTDVQLNDPDPAVRGRFPQITAPTLVIGGGPTSHIDQGHLAQMVRAIPDAELVTVDAGHLIHTERPEEFLAAIRSFGLARPGHGRPGPPSTELPGRRG</sequence>